<dbReference type="UniPathway" id="UPA00061">
    <property type="reaction ID" value="UER00516"/>
</dbReference>
<organism evidence="11 12">
    <name type="scientific">Bisbaumannia pacifica</name>
    <dbReference type="NCBI Taxonomy" id="77098"/>
    <lineage>
        <taxon>Bacteria</taxon>
        <taxon>Pseudomonadati</taxon>
        <taxon>Pseudomonadota</taxon>
        <taxon>Gammaproteobacteria</taxon>
        <taxon>Oceanospirillales</taxon>
        <taxon>Halomonadaceae</taxon>
        <taxon>Bisbaumannia</taxon>
    </lineage>
</organism>
<dbReference type="EC" id="2.4.2.21" evidence="3 10"/>
<evidence type="ECO:0000256" key="10">
    <source>
        <dbReference type="HAMAP-Rule" id="MF_00230"/>
    </source>
</evidence>
<comment type="similarity">
    <text evidence="2 10">Belongs to the CobT family.</text>
</comment>
<dbReference type="PANTHER" id="PTHR43463:SF1">
    <property type="entry name" value="NICOTINATE-NUCLEOTIDE--DIMETHYLBENZIMIDAZOLE PHOSPHORIBOSYLTRANSFERASE"/>
    <property type="match status" value="1"/>
</dbReference>
<sequence>MLSSTLAAIREPDSALAERVAQHLDNLTKPPGSLGRLERLAIELALSQDEALPRVSPPGVLVFAADHGVAAEGVSAFPQAVTAQMVANFAAGGAAINVFARQHGARLEVIDVGVAGELPAEVGRAVVTARVRSGTRNLAVEDAMTRDEAEAAIAVGIQAAERAVAAGCRCLIVGEMGIANTTASSALLAALCDASLEAVVGPGTGIDAARLAHKREVIARALDGRRVDADDPLGALAALGGLEIAAMVGAYLGGAARRVPLLVDGLIATVAALVACRLCPALRPYLIFGHRSREPGHEIALADLDARPLLDLELRLGEGSGAALAFPLLESACRLLAEMATFDQAGIGAAP</sequence>
<proteinExistence type="inferred from homology"/>
<evidence type="ECO:0000256" key="6">
    <source>
        <dbReference type="ARBA" id="ARBA00022676"/>
    </source>
</evidence>
<accession>A0A510X7J4</accession>
<evidence type="ECO:0000313" key="11">
    <source>
        <dbReference type="EMBL" id="GEK47399.1"/>
    </source>
</evidence>
<dbReference type="RefSeq" id="WP_146802736.1">
    <property type="nucleotide sequence ID" value="NZ_BJUK01000015.1"/>
</dbReference>
<dbReference type="EMBL" id="BJUK01000015">
    <property type="protein sequence ID" value="GEK47399.1"/>
    <property type="molecule type" value="Genomic_DNA"/>
</dbReference>
<feature type="active site" description="Proton acceptor" evidence="10">
    <location>
        <position position="318"/>
    </location>
</feature>
<dbReference type="Proteomes" id="UP000321275">
    <property type="component" value="Unassembled WGS sequence"/>
</dbReference>
<gene>
    <name evidence="10 11" type="primary">cobT</name>
    <name evidence="11" type="ORF">HPA02_16820</name>
</gene>
<keyword evidence="6 10" id="KW-0328">Glycosyltransferase</keyword>
<evidence type="ECO:0000313" key="12">
    <source>
        <dbReference type="Proteomes" id="UP000321275"/>
    </source>
</evidence>
<comment type="caution">
    <text evidence="11">The sequence shown here is derived from an EMBL/GenBank/DDBJ whole genome shotgun (WGS) entry which is preliminary data.</text>
</comment>
<dbReference type="InterPro" id="IPR017846">
    <property type="entry name" value="Nict_dMeBzImd_PRibTrfase_bact"/>
</dbReference>
<comment type="catalytic activity">
    <reaction evidence="9 10">
        <text>5,6-dimethylbenzimidazole + nicotinate beta-D-ribonucleotide = alpha-ribazole 5'-phosphate + nicotinate + H(+)</text>
        <dbReference type="Rhea" id="RHEA:11196"/>
        <dbReference type="ChEBI" id="CHEBI:15378"/>
        <dbReference type="ChEBI" id="CHEBI:15890"/>
        <dbReference type="ChEBI" id="CHEBI:32544"/>
        <dbReference type="ChEBI" id="CHEBI:57502"/>
        <dbReference type="ChEBI" id="CHEBI:57918"/>
        <dbReference type="EC" id="2.4.2.21"/>
    </reaction>
</comment>
<dbReference type="FunFam" id="3.40.50.10210:FF:000001">
    <property type="entry name" value="Nicotinate-nucleotide--dimethylbenzimidazole phosphoribosyltransferase"/>
    <property type="match status" value="1"/>
</dbReference>
<dbReference type="NCBIfam" id="NF000996">
    <property type="entry name" value="PRK00105.1"/>
    <property type="match status" value="1"/>
</dbReference>
<evidence type="ECO:0000256" key="9">
    <source>
        <dbReference type="ARBA" id="ARBA00047340"/>
    </source>
</evidence>
<reference evidence="11 12" key="1">
    <citation type="submission" date="2019-07" db="EMBL/GenBank/DDBJ databases">
        <title>Whole genome shotgun sequence of Halomonas pacifica NBRC 102220.</title>
        <authorList>
            <person name="Hosoyama A."/>
            <person name="Uohara A."/>
            <person name="Ohji S."/>
            <person name="Ichikawa N."/>
        </authorList>
    </citation>
    <scope>NUCLEOTIDE SEQUENCE [LARGE SCALE GENOMIC DNA]</scope>
    <source>
        <strain evidence="11 12">NBRC 102220</strain>
    </source>
</reference>
<dbReference type="InterPro" id="IPR036087">
    <property type="entry name" value="Nict_dMeBzImd_PRibTrfase_sf"/>
</dbReference>
<dbReference type="Gene3D" id="1.10.1610.10">
    <property type="match status" value="1"/>
</dbReference>
<dbReference type="NCBIfam" id="TIGR03160">
    <property type="entry name" value="cobT_DBIPRT"/>
    <property type="match status" value="1"/>
</dbReference>
<evidence type="ECO:0000256" key="8">
    <source>
        <dbReference type="ARBA" id="ARBA00030686"/>
    </source>
</evidence>
<name>A0A510X7J4_9GAMM</name>
<evidence type="ECO:0000256" key="2">
    <source>
        <dbReference type="ARBA" id="ARBA00007110"/>
    </source>
</evidence>
<dbReference type="HAMAP" id="MF_00230">
    <property type="entry name" value="CobT"/>
    <property type="match status" value="1"/>
</dbReference>
<dbReference type="InterPro" id="IPR003200">
    <property type="entry name" value="Nict_dMeBzImd_PRibTrfase"/>
</dbReference>
<comment type="function">
    <text evidence="10">Catalyzes the synthesis of alpha-ribazole-5'-phosphate from nicotinate mononucleotide (NAMN) and 5,6-dimethylbenzimidazole (DMB).</text>
</comment>
<keyword evidence="12" id="KW-1185">Reference proteome</keyword>
<dbReference type="SUPFAM" id="SSF52733">
    <property type="entry name" value="Nicotinate mononucleotide:5,6-dimethylbenzimidazole phosphoribosyltransferase (CobT)"/>
    <property type="match status" value="1"/>
</dbReference>
<keyword evidence="7 10" id="KW-0808">Transferase</keyword>
<evidence type="ECO:0000256" key="4">
    <source>
        <dbReference type="ARBA" id="ARBA00015486"/>
    </source>
</evidence>
<dbReference type="PANTHER" id="PTHR43463">
    <property type="entry name" value="NICOTINATE-NUCLEOTIDE--DIMETHYLBENZIMIDAZOLE PHOSPHORIBOSYLTRANSFERASE"/>
    <property type="match status" value="1"/>
</dbReference>
<evidence type="ECO:0000256" key="3">
    <source>
        <dbReference type="ARBA" id="ARBA00011991"/>
    </source>
</evidence>
<dbReference type="GO" id="GO:0008939">
    <property type="term" value="F:nicotinate-nucleotide-dimethylbenzimidazole phosphoribosyltransferase activity"/>
    <property type="evidence" value="ECO:0007669"/>
    <property type="project" value="UniProtKB-UniRule"/>
</dbReference>
<keyword evidence="5 10" id="KW-0169">Cobalamin biosynthesis</keyword>
<dbReference type="AlphaFoldDB" id="A0A510X7J4"/>
<dbReference type="GO" id="GO:0009236">
    <property type="term" value="P:cobalamin biosynthetic process"/>
    <property type="evidence" value="ECO:0007669"/>
    <property type="project" value="UniProtKB-UniRule"/>
</dbReference>
<evidence type="ECO:0000256" key="5">
    <source>
        <dbReference type="ARBA" id="ARBA00022573"/>
    </source>
</evidence>
<dbReference type="Pfam" id="PF02277">
    <property type="entry name" value="DBI_PRT"/>
    <property type="match status" value="1"/>
</dbReference>
<evidence type="ECO:0000256" key="1">
    <source>
        <dbReference type="ARBA" id="ARBA00005049"/>
    </source>
</evidence>
<protein>
    <recommendedName>
        <fullName evidence="4 10">Nicotinate-nucleotide--dimethylbenzimidazole phosphoribosyltransferase</fullName>
        <shortName evidence="10">NN:DBI PRT</shortName>
        <ecNumber evidence="3 10">2.4.2.21</ecNumber>
    </recommendedName>
    <alternativeName>
        <fullName evidence="8 10">N(1)-alpha-phosphoribosyltransferase</fullName>
    </alternativeName>
</protein>
<dbReference type="Gene3D" id="3.40.50.10210">
    <property type="match status" value="1"/>
</dbReference>
<comment type="pathway">
    <text evidence="1 10">Nucleoside biosynthesis; alpha-ribazole biosynthesis; alpha-ribazole from 5,6-dimethylbenzimidazole: step 1/2.</text>
</comment>
<dbReference type="InterPro" id="IPR023195">
    <property type="entry name" value="Nict_dMeBzImd_PRibTrfase_N"/>
</dbReference>
<evidence type="ECO:0000256" key="7">
    <source>
        <dbReference type="ARBA" id="ARBA00022679"/>
    </source>
</evidence>
<dbReference type="CDD" id="cd02439">
    <property type="entry name" value="DMB-PRT_CobT"/>
    <property type="match status" value="1"/>
</dbReference>
<dbReference type="OrthoDB" id="9781491at2"/>